<dbReference type="Gene3D" id="2.40.320.10">
    <property type="entry name" value="Hypothetical Protein Pfu-838710-001"/>
    <property type="match status" value="1"/>
</dbReference>
<gene>
    <name evidence="2" type="ORF">DWZ83_06570</name>
</gene>
<evidence type="ECO:0000259" key="1">
    <source>
        <dbReference type="PROSITE" id="PS51707"/>
    </source>
</evidence>
<sequence length="183" mass="21848">MKTNIEKEYKLLVTKEQFEQLVSLYEPISFHKQVNTYYDTTDHRIADLHGAMRIREIDEHFIFTLKLWKKQQLYEYECEVKNNSIEALQNEQIVMLLKEHGIYGEMTVLTSLTTYRGEVISNDAILCFDHSLYNGIEDFEIEYEYRREHDGRRAFQTILAPLHIQYEKNCISKIQRALQSLSQ</sequence>
<dbReference type="Pfam" id="PF01928">
    <property type="entry name" value="CYTH"/>
    <property type="match status" value="1"/>
</dbReference>
<evidence type="ECO:0000313" key="3">
    <source>
        <dbReference type="Proteomes" id="UP000284868"/>
    </source>
</evidence>
<dbReference type="SUPFAM" id="SSF55154">
    <property type="entry name" value="CYTH-like phosphatases"/>
    <property type="match status" value="1"/>
</dbReference>
<organism evidence="2 3">
    <name type="scientific">Amedibacillus dolichus</name>
    <dbReference type="NCBI Taxonomy" id="31971"/>
    <lineage>
        <taxon>Bacteria</taxon>
        <taxon>Bacillati</taxon>
        <taxon>Bacillota</taxon>
        <taxon>Erysipelotrichia</taxon>
        <taxon>Erysipelotrichales</taxon>
        <taxon>Erysipelotrichaceae</taxon>
        <taxon>Amedibacillus</taxon>
    </lineage>
</organism>
<dbReference type="OrthoDB" id="1654293at2"/>
<dbReference type="InterPro" id="IPR023577">
    <property type="entry name" value="CYTH_domain"/>
</dbReference>
<evidence type="ECO:0000313" key="2">
    <source>
        <dbReference type="EMBL" id="RHM10139.1"/>
    </source>
</evidence>
<keyword evidence="3" id="KW-1185">Reference proteome</keyword>
<dbReference type="InterPro" id="IPR009195">
    <property type="entry name" value="Uncharacterised_YjbK"/>
</dbReference>
<protein>
    <submittedName>
        <fullName evidence="2">CYTH domain-containing protein</fullName>
    </submittedName>
</protein>
<name>A0A415PBS9_9FIRM</name>
<dbReference type="InterPro" id="IPR033469">
    <property type="entry name" value="CYTH-like_dom_sf"/>
</dbReference>
<dbReference type="EMBL" id="QRPK01000030">
    <property type="protein sequence ID" value="RHM10139.1"/>
    <property type="molecule type" value="Genomic_DNA"/>
</dbReference>
<proteinExistence type="predicted"/>
<dbReference type="AlphaFoldDB" id="A0A415PBS9"/>
<dbReference type="SMART" id="SM01118">
    <property type="entry name" value="CYTH"/>
    <property type="match status" value="1"/>
</dbReference>
<dbReference type="PROSITE" id="PS51707">
    <property type="entry name" value="CYTH"/>
    <property type="match status" value="1"/>
</dbReference>
<dbReference type="RefSeq" id="WP_022419859.1">
    <property type="nucleotide sequence ID" value="NZ_CAJKGD010000003.1"/>
</dbReference>
<dbReference type="CDD" id="cd07762">
    <property type="entry name" value="CYTH-like_Pase_1"/>
    <property type="match status" value="1"/>
</dbReference>
<accession>A0A415PBS9</accession>
<comment type="caution">
    <text evidence="2">The sequence shown here is derived from an EMBL/GenBank/DDBJ whole genome shotgun (WGS) entry which is preliminary data.</text>
</comment>
<feature type="domain" description="CYTH" evidence="1">
    <location>
        <begin position="4"/>
        <end position="183"/>
    </location>
</feature>
<reference evidence="2 3" key="1">
    <citation type="submission" date="2018-08" db="EMBL/GenBank/DDBJ databases">
        <title>A genome reference for cultivated species of the human gut microbiota.</title>
        <authorList>
            <person name="Zou Y."/>
            <person name="Xue W."/>
            <person name="Luo G."/>
        </authorList>
    </citation>
    <scope>NUCLEOTIDE SEQUENCE [LARGE SCALE GENOMIC DNA]</scope>
    <source>
        <strain evidence="2 3">AF35-6BH</strain>
    </source>
</reference>
<dbReference type="Proteomes" id="UP000284868">
    <property type="component" value="Unassembled WGS sequence"/>
</dbReference>